<feature type="compositionally biased region" description="Low complexity" evidence="1">
    <location>
        <begin position="1297"/>
        <end position="1312"/>
    </location>
</feature>
<feature type="compositionally biased region" description="Low complexity" evidence="1">
    <location>
        <begin position="148"/>
        <end position="169"/>
    </location>
</feature>
<feature type="compositionally biased region" description="Polar residues" evidence="1">
    <location>
        <begin position="478"/>
        <end position="489"/>
    </location>
</feature>
<feature type="compositionally biased region" description="Polar residues" evidence="1">
    <location>
        <begin position="596"/>
        <end position="622"/>
    </location>
</feature>
<proteinExistence type="predicted"/>
<feature type="compositionally biased region" description="Low complexity" evidence="1">
    <location>
        <begin position="1395"/>
        <end position="1421"/>
    </location>
</feature>
<feature type="compositionally biased region" description="Polar residues" evidence="1">
    <location>
        <begin position="133"/>
        <end position="147"/>
    </location>
</feature>
<feature type="compositionally biased region" description="Polar residues" evidence="1">
    <location>
        <begin position="876"/>
        <end position="904"/>
    </location>
</feature>
<dbReference type="OMA" id="DAVPMMS"/>
<dbReference type="HOGENOM" id="CLU_237271_0_0_1"/>
<feature type="compositionally biased region" description="Low complexity" evidence="1">
    <location>
        <begin position="215"/>
        <end position="225"/>
    </location>
</feature>
<evidence type="ECO:0000256" key="1">
    <source>
        <dbReference type="SAM" id="MobiDB-lite"/>
    </source>
</evidence>
<feature type="region of interest" description="Disordered" evidence="1">
    <location>
        <begin position="1395"/>
        <end position="1920"/>
    </location>
</feature>
<organism evidence="2 3">
    <name type="scientific">Thermothelomyces thermophilus (strain ATCC 42464 / BCRC 31852 / DSM 1799)</name>
    <name type="common">Sporotrichum thermophile</name>
    <dbReference type="NCBI Taxonomy" id="573729"/>
    <lineage>
        <taxon>Eukaryota</taxon>
        <taxon>Fungi</taxon>
        <taxon>Dikarya</taxon>
        <taxon>Ascomycota</taxon>
        <taxon>Pezizomycotina</taxon>
        <taxon>Sordariomycetes</taxon>
        <taxon>Sordariomycetidae</taxon>
        <taxon>Sordariales</taxon>
        <taxon>Chaetomiaceae</taxon>
        <taxon>Thermothelomyces</taxon>
    </lineage>
</organism>
<reference evidence="2 3" key="1">
    <citation type="journal article" date="2011" name="Nat. Biotechnol.">
        <title>Comparative genomic analysis of the thermophilic biomass-degrading fungi Myceliophthora thermophila and Thielavia terrestris.</title>
        <authorList>
            <person name="Berka R.M."/>
            <person name="Grigoriev I.V."/>
            <person name="Otillar R."/>
            <person name="Salamov A."/>
            <person name="Grimwood J."/>
            <person name="Reid I."/>
            <person name="Ishmael N."/>
            <person name="John T."/>
            <person name="Darmond C."/>
            <person name="Moisan M.-C."/>
            <person name="Henrissat B."/>
            <person name="Coutinho P.M."/>
            <person name="Lombard V."/>
            <person name="Natvig D.O."/>
            <person name="Lindquist E."/>
            <person name="Schmutz J."/>
            <person name="Lucas S."/>
            <person name="Harris P."/>
            <person name="Powlowski J."/>
            <person name="Bellemare A."/>
            <person name="Taylor D."/>
            <person name="Butler G."/>
            <person name="de Vries R.P."/>
            <person name="Allijn I.E."/>
            <person name="van den Brink J."/>
            <person name="Ushinsky S."/>
            <person name="Storms R."/>
            <person name="Powell A.J."/>
            <person name="Paulsen I.T."/>
            <person name="Elbourne L.D.H."/>
            <person name="Baker S.E."/>
            <person name="Magnuson J."/>
            <person name="LaBoissiere S."/>
            <person name="Clutterbuck A.J."/>
            <person name="Martinez D."/>
            <person name="Wogulis M."/>
            <person name="de Leon A.L."/>
            <person name="Rey M.W."/>
            <person name="Tsang A."/>
        </authorList>
    </citation>
    <scope>NUCLEOTIDE SEQUENCE [LARGE SCALE GENOMIC DNA]</scope>
    <source>
        <strain evidence="3">ATCC 42464 / BCRC 31852 / DSM 1799</strain>
    </source>
</reference>
<feature type="compositionally biased region" description="Polar residues" evidence="1">
    <location>
        <begin position="1501"/>
        <end position="1525"/>
    </location>
</feature>
<feature type="compositionally biased region" description="Pro residues" evidence="1">
    <location>
        <begin position="630"/>
        <end position="654"/>
    </location>
</feature>
<feature type="compositionally biased region" description="Low complexity" evidence="1">
    <location>
        <begin position="26"/>
        <end position="43"/>
    </location>
</feature>
<feature type="compositionally biased region" description="Low complexity" evidence="1">
    <location>
        <begin position="1274"/>
        <end position="1289"/>
    </location>
</feature>
<feature type="compositionally biased region" description="Acidic residues" evidence="1">
    <location>
        <begin position="1798"/>
        <end position="1808"/>
    </location>
</feature>
<feature type="compositionally biased region" description="Polar residues" evidence="1">
    <location>
        <begin position="64"/>
        <end position="82"/>
    </location>
</feature>
<feature type="compositionally biased region" description="Gly residues" evidence="1">
    <location>
        <begin position="1152"/>
        <end position="1163"/>
    </location>
</feature>
<feature type="compositionally biased region" description="Basic and acidic residues" evidence="1">
    <location>
        <begin position="1784"/>
        <end position="1797"/>
    </location>
</feature>
<name>G2QM88_THET4</name>
<feature type="compositionally biased region" description="Low complexity" evidence="1">
    <location>
        <begin position="351"/>
        <end position="365"/>
    </location>
</feature>
<feature type="compositionally biased region" description="Low complexity" evidence="1">
    <location>
        <begin position="1214"/>
        <end position="1226"/>
    </location>
</feature>
<dbReference type="EMBL" id="CP003007">
    <property type="protein sequence ID" value="AEO61068.1"/>
    <property type="molecule type" value="Genomic_DNA"/>
</dbReference>
<feature type="compositionally biased region" description="Polar residues" evidence="1">
    <location>
        <begin position="443"/>
        <end position="466"/>
    </location>
</feature>
<feature type="compositionally biased region" description="Polar residues" evidence="1">
    <location>
        <begin position="1545"/>
        <end position="1566"/>
    </location>
</feature>
<feature type="compositionally biased region" description="Basic and acidic residues" evidence="1">
    <location>
        <begin position="573"/>
        <end position="583"/>
    </location>
</feature>
<feature type="compositionally biased region" description="Basic and acidic residues" evidence="1">
    <location>
        <begin position="1860"/>
        <end position="1877"/>
    </location>
</feature>
<dbReference type="RefSeq" id="XP_003666313.1">
    <property type="nucleotide sequence ID" value="XM_003666265.1"/>
</dbReference>
<feature type="compositionally biased region" description="Polar residues" evidence="1">
    <location>
        <begin position="746"/>
        <end position="755"/>
    </location>
</feature>
<evidence type="ECO:0000313" key="2">
    <source>
        <dbReference type="EMBL" id="AEO61068.1"/>
    </source>
</evidence>
<feature type="compositionally biased region" description="Low complexity" evidence="1">
    <location>
        <begin position="1429"/>
        <end position="1485"/>
    </location>
</feature>
<feature type="compositionally biased region" description="Low complexity" evidence="1">
    <location>
        <begin position="1707"/>
        <end position="1730"/>
    </location>
</feature>
<dbReference type="InParanoid" id="G2QM88"/>
<protein>
    <submittedName>
        <fullName evidence="2">Uncharacterized protein</fullName>
    </submittedName>
</protein>
<gene>
    <name evidence="2" type="ORF">MYCTH_90482</name>
</gene>
<feature type="compositionally biased region" description="Polar residues" evidence="1">
    <location>
        <begin position="852"/>
        <end position="867"/>
    </location>
</feature>
<feature type="compositionally biased region" description="Polar residues" evidence="1">
    <location>
        <begin position="1609"/>
        <end position="1634"/>
    </location>
</feature>
<dbReference type="GeneID" id="11514606"/>
<feature type="compositionally biased region" description="Pro residues" evidence="1">
    <location>
        <begin position="819"/>
        <end position="832"/>
    </location>
</feature>
<feature type="compositionally biased region" description="Low complexity" evidence="1">
    <location>
        <begin position="905"/>
        <end position="927"/>
    </location>
</feature>
<keyword evidence="3" id="KW-1185">Reference proteome</keyword>
<feature type="compositionally biased region" description="Low complexity" evidence="1">
    <location>
        <begin position="314"/>
        <end position="342"/>
    </location>
</feature>
<feature type="compositionally biased region" description="Low complexity" evidence="1">
    <location>
        <begin position="809"/>
        <end position="818"/>
    </location>
</feature>
<feature type="compositionally biased region" description="Polar residues" evidence="1">
    <location>
        <begin position="1069"/>
        <end position="1103"/>
    </location>
</feature>
<evidence type="ECO:0000313" key="3">
    <source>
        <dbReference type="Proteomes" id="UP000007322"/>
    </source>
</evidence>
<feature type="compositionally biased region" description="Pro residues" evidence="1">
    <location>
        <begin position="1767"/>
        <end position="1777"/>
    </location>
</feature>
<feature type="compositionally biased region" description="Pro residues" evidence="1">
    <location>
        <begin position="799"/>
        <end position="808"/>
    </location>
</feature>
<dbReference type="OrthoDB" id="4589566at2759"/>
<feature type="compositionally biased region" description="Polar residues" evidence="1">
    <location>
        <begin position="367"/>
        <end position="378"/>
    </location>
</feature>
<feature type="compositionally biased region" description="Polar residues" evidence="1">
    <location>
        <begin position="1042"/>
        <end position="1055"/>
    </location>
</feature>
<feature type="compositionally biased region" description="Polar residues" evidence="1">
    <location>
        <begin position="1650"/>
        <end position="1665"/>
    </location>
</feature>
<dbReference type="KEGG" id="mtm:MYCTH_90482"/>
<dbReference type="Proteomes" id="UP000007322">
    <property type="component" value="Chromosome 6"/>
</dbReference>
<feature type="compositionally biased region" description="Low complexity" evidence="1">
    <location>
        <begin position="772"/>
        <end position="795"/>
    </location>
</feature>
<feature type="compositionally biased region" description="Polar residues" evidence="1">
    <location>
        <begin position="170"/>
        <end position="181"/>
    </location>
</feature>
<feature type="compositionally biased region" description="Low complexity" evidence="1">
    <location>
        <begin position="383"/>
        <end position="394"/>
    </location>
</feature>
<feature type="compositionally biased region" description="Low complexity" evidence="1">
    <location>
        <begin position="121"/>
        <end position="130"/>
    </location>
</feature>
<feature type="region of interest" description="Disordered" evidence="1">
    <location>
        <begin position="1"/>
        <end position="1326"/>
    </location>
</feature>
<accession>G2QM88</accession>
<feature type="compositionally biased region" description="Basic residues" evidence="1">
    <location>
        <begin position="553"/>
        <end position="569"/>
    </location>
</feature>
<dbReference type="eggNOG" id="ENOG502T2N4">
    <property type="taxonomic scope" value="Eukaryota"/>
</dbReference>
<feature type="compositionally biased region" description="Low complexity" evidence="1">
    <location>
        <begin position="89"/>
        <end position="113"/>
    </location>
</feature>
<feature type="compositionally biased region" description="Polar residues" evidence="1">
    <location>
        <begin position="951"/>
        <end position="963"/>
    </location>
</feature>
<feature type="compositionally biased region" description="Low complexity" evidence="1">
    <location>
        <begin position="674"/>
        <end position="687"/>
    </location>
</feature>
<feature type="compositionally biased region" description="Polar residues" evidence="1">
    <location>
        <begin position="970"/>
        <end position="984"/>
    </location>
</feature>
<feature type="compositionally biased region" description="Low complexity" evidence="1">
    <location>
        <begin position="1823"/>
        <end position="1833"/>
    </location>
</feature>
<feature type="compositionally biased region" description="Low complexity" evidence="1">
    <location>
        <begin position="655"/>
        <end position="665"/>
    </location>
</feature>
<dbReference type="VEuPathDB" id="FungiDB:MYCTH_90482"/>
<feature type="compositionally biased region" description="Pro residues" evidence="1">
    <location>
        <begin position="1263"/>
        <end position="1273"/>
    </location>
</feature>
<feature type="compositionally biased region" description="Low complexity" evidence="1">
    <location>
        <begin position="1246"/>
        <end position="1262"/>
    </location>
</feature>
<sequence>MAGYSQNPNYKPLPPPGNYPHGYHSQGQQHLQQQQQQQQQQLGANALHRPPSFVGLPPIRRASTFGSSLGLNAEEFSSSDNSADGAARQQQPQQHPQQQQQQQQPQQASAPPQGTSPPPTMTGTQQTTGQFMHPSQPSDQSVQNIYRPTQGAQGPQGTQGPPRQGQTWQLQGQSPGQNQGFPNPAFQHAAFHGQGPAQTPPRAFGGPPGGPQPMPNGSAFPPGQGQQFGQGGGRPIMVPPHMLPGNFAQRFHLQGGGWNLQESHLSEPLHPTGRHRRSPSNTSSQQQQQPFYGYDKETGIYTPTSPARRHKPPQEQQNQQSQQSQPTQPTQPTQQDQQNQQEKATQPSGLPTQGGQPATPQQGQAVPTIQQSPVNQQLGGNGLSHLQSHQSQQSEFGRHGGSPHENGGADRRNSGVFSSLRNRLAGGHSEEPRGGGGDAPKPQTANGDSASVASITTEPAGQQREQNPVFGPKAGSPTPDNFSFSQSKDSIIARGSGTPVGERDQLEPHPSQFAPPSRKPTGFLNFGSHTTPVQPGGSIASAAPRAGSPAHSSGHKHTGSTGGPKKRFSALKDVFRSSPRDGSSKTGTFTVRIPAQTGSQMQTRTPPPQGQYQGMTNGQTSLQLQGKPPQTGPGPQPGSINPPPASFGPPPPPGSSNGSPAGPAPATQPGSLEQQQQQQQQQQKQQQFAGGQERFPPVTGPTQPGHGFLPVRHPPQGPAPVQNQQEKKLGAGILGFLRGRADSKSQEQPAQQGNNLPVKGQFPPGQFPPGQFPQGQFPQGQFPPGQAPFAGQQFGIRPPVGPNGPPPTGTGQQQFQPGQFPPQPQFMRPGPPGTAGSFQSQGPAGAQRPGMQMSQQPGSAHGQQPGVQGTDPRPLVQTQPTQSSAQGQPGNVGSGSSYQQSHFSAAQQARPQQTPQQQTAVPVQRTPSASIVDSPVSHHSQPAAQPAMESSRFQTASPGTTGQLFAPPSAGSNQPSHQAVSAQNLGAAPEQPPAGSGPEGSSRLDVDSGEDDMQRPVSPASQAPAPPPSGIPGEEIERGVSRQPTTSGQFQNVDTRSPSRESRSAASPGQETPASAQVPGSISGDSSQNSGPAQQPPNQQFDTQPGLRQPVGQQGGQMPPGPPVQGYPGGQAPWMANQPGAVPPPQFRQQFGPGGPGPNGVPGKGQQKEKEQSTISKLLFGGKSSSAAAPAPKPEKDKSSKPSIIGAFKRGTKQQPNAQAPAQMPAGRPVQGPPTQGTLPFAPGMQSQPHPQQQQQAGLRPGMMPPMPQPRPGGPAAAQAPLPQGEPQPKAGVQVYQQPLPQQIPPRQAQPLAPEPQYDQVPIPAGYGYVHGEGRVAPAPAHIYVGPNPPPGQVLPPGFQPQWVQRGISPAQVLPVGVLPQPAVLRQTTTTIGAPVTTVSTTASTPQSQTPAPAQAQNGAPSAPPAPPAAESALQQPAGVAPVQQPTGEVPPQVQVQQAQVQQSQVPHVPQTQFAQPQLQTEQQPLAPPAPTPSPARGQDISPQSSIRTPSSQVPEASTSPSEEQAQLRPEPLRTKMSPPPQLDQYKTPQSFAPPNAPATQGVSQPHHTRNVSEDGIASLPSQRPGRVQPLSSDTAPGPAHLAYVPRASNDTAPGSQPTPGWNNASQPSVQVNANAAVEPKPSSPDPSAAQGSSSPVNQLTTPTQRVAEDNLYDATPRQTQFPAGRRDSQQRSPPSQSRSPPPPQSPLRQQQPQQQEQQEQQQQQQQPLPSNVPSNTIVITAPVEPKSAGLSHEVARPGGPFVGTSPSPPTATPTPPVITLDPPKSDGRAHDGHESNEDVEFDSDMDESPIIQDASIATLKQASPSTSPTATSKGGDAPAPNGVAAAKDSVAIFERAKKKAEEQREMERRMLLEEKIPVFPAEPDDGPGKKGDDAPIMSATSYPGQEWNPYGEGGFEDWD</sequence>